<dbReference type="InterPro" id="IPR036812">
    <property type="entry name" value="NAD(P)_OxRdtase_dom_sf"/>
</dbReference>
<evidence type="ECO:0000313" key="2">
    <source>
        <dbReference type="EMBL" id="TDN79003.1"/>
    </source>
</evidence>
<dbReference type="RefSeq" id="WP_373287525.1">
    <property type="nucleotide sequence ID" value="NZ_BMLU01000013.1"/>
</dbReference>
<dbReference type="GO" id="GO:0016491">
    <property type="term" value="F:oxidoreductase activity"/>
    <property type="evidence" value="ECO:0007669"/>
    <property type="project" value="InterPro"/>
</dbReference>
<dbReference type="GO" id="GO:0005829">
    <property type="term" value="C:cytosol"/>
    <property type="evidence" value="ECO:0007669"/>
    <property type="project" value="TreeGrafter"/>
</dbReference>
<dbReference type="PANTHER" id="PTHR42686:SF1">
    <property type="entry name" value="GH17980P-RELATED"/>
    <property type="match status" value="1"/>
</dbReference>
<evidence type="ECO:0000313" key="3">
    <source>
        <dbReference type="Proteomes" id="UP000295493"/>
    </source>
</evidence>
<proteinExistence type="predicted"/>
<dbReference type="SUPFAM" id="SSF51430">
    <property type="entry name" value="NAD(P)-linked oxidoreductase"/>
    <property type="match status" value="1"/>
</dbReference>
<keyword evidence="3" id="KW-1185">Reference proteome</keyword>
<dbReference type="EMBL" id="SNWD01000014">
    <property type="protein sequence ID" value="TDN79003.1"/>
    <property type="molecule type" value="Genomic_DNA"/>
</dbReference>
<organism evidence="2 3">
    <name type="scientific">Stakelama pacifica</name>
    <dbReference type="NCBI Taxonomy" id="517720"/>
    <lineage>
        <taxon>Bacteria</taxon>
        <taxon>Pseudomonadati</taxon>
        <taxon>Pseudomonadota</taxon>
        <taxon>Alphaproteobacteria</taxon>
        <taxon>Sphingomonadales</taxon>
        <taxon>Sphingomonadaceae</taxon>
        <taxon>Stakelama</taxon>
    </lineage>
</organism>
<accession>A0A4R6FD01</accession>
<evidence type="ECO:0000259" key="1">
    <source>
        <dbReference type="Pfam" id="PF00248"/>
    </source>
</evidence>
<dbReference type="InterPro" id="IPR023210">
    <property type="entry name" value="NADP_OxRdtase_dom"/>
</dbReference>
<dbReference type="PANTHER" id="PTHR42686">
    <property type="entry name" value="GH17980P-RELATED"/>
    <property type="match status" value="1"/>
</dbReference>
<reference evidence="2 3" key="1">
    <citation type="submission" date="2019-03" db="EMBL/GenBank/DDBJ databases">
        <title>Genomic Encyclopedia of Type Strains, Phase IV (KMG-IV): sequencing the most valuable type-strain genomes for metagenomic binning, comparative biology and taxonomic classification.</title>
        <authorList>
            <person name="Goeker M."/>
        </authorList>
    </citation>
    <scope>NUCLEOTIDE SEQUENCE [LARGE SCALE GENOMIC DNA]</scope>
    <source>
        <strain evidence="2 3">DSM 25059</strain>
    </source>
</reference>
<feature type="domain" description="NADP-dependent oxidoreductase" evidence="1">
    <location>
        <begin position="15"/>
        <end position="69"/>
    </location>
</feature>
<protein>
    <recommendedName>
        <fullName evidence="1">NADP-dependent oxidoreductase domain-containing protein</fullName>
    </recommendedName>
</protein>
<dbReference type="Proteomes" id="UP000295493">
    <property type="component" value="Unassembled WGS sequence"/>
</dbReference>
<dbReference type="Gene3D" id="3.20.20.100">
    <property type="entry name" value="NADP-dependent oxidoreductase domain"/>
    <property type="match status" value="1"/>
</dbReference>
<dbReference type="Pfam" id="PF00248">
    <property type="entry name" value="Aldo_ket_red"/>
    <property type="match status" value="1"/>
</dbReference>
<dbReference type="Gene3D" id="3.40.50.720">
    <property type="entry name" value="NAD(P)-binding Rossmann-like Domain"/>
    <property type="match status" value="2"/>
</dbReference>
<sequence>MAEANHDAPRLALPRLGFGAAAIGGWFARVDAEATWATVAAPLKGRISFLDTAPHYGRGLSERRLGDAILLAGRYTLLEQEPLDSPFPQCEAVGVQVIVGGPYNSGVLATAGRGGAGLDVYEDEPKVHPGLLAHPYAVPLPHLGSATIEARSAMGMRAAAKLAAFFRGEEPADRVA</sequence>
<dbReference type="AlphaFoldDB" id="A0A4R6FD01"/>
<comment type="caution">
    <text evidence="2">The sequence shown here is derived from an EMBL/GenBank/DDBJ whole genome shotgun (WGS) entry which is preliminary data.</text>
</comment>
<dbReference type="InterPro" id="IPR020471">
    <property type="entry name" value="AKR"/>
</dbReference>
<name>A0A4R6FD01_9SPHN</name>
<gene>
    <name evidence="2" type="ORF">EV664_11439</name>
</gene>